<feature type="domain" description="Glutamine amidotransferase type-2" evidence="10">
    <location>
        <begin position="2"/>
        <end position="213"/>
    </location>
</feature>
<comment type="pathway">
    <text evidence="1">Amino-acid biosynthesis; L-asparagine biosynthesis; L-asparagine from L-aspartate (L-Gln route): step 1/1.</text>
</comment>
<dbReference type="PROSITE" id="PS51278">
    <property type="entry name" value="GATASE_TYPE_2"/>
    <property type="match status" value="1"/>
</dbReference>
<protein>
    <recommendedName>
        <fullName evidence="3">asparagine synthase (glutamine-hydrolyzing)</fullName>
        <ecNumber evidence="3">6.3.5.4</ecNumber>
    </recommendedName>
</protein>
<dbReference type="InterPro" id="IPR001962">
    <property type="entry name" value="Asn_synthase"/>
</dbReference>
<keyword evidence="6" id="KW-0315">Glutamine amidotransferase</keyword>
<reference evidence="11" key="1">
    <citation type="submission" date="2022-10" db="EMBL/GenBank/DDBJ databases">
        <authorList>
            <person name="Koch H."/>
        </authorList>
    </citation>
    <scope>NUCLEOTIDE SEQUENCE</scope>
    <source>
        <strain evidence="11">DNF</strain>
    </source>
</reference>
<evidence type="ECO:0000259" key="10">
    <source>
        <dbReference type="PROSITE" id="PS51278"/>
    </source>
</evidence>
<evidence type="ECO:0000256" key="7">
    <source>
        <dbReference type="ARBA" id="ARBA00048741"/>
    </source>
</evidence>
<evidence type="ECO:0000313" key="11">
    <source>
        <dbReference type="EMBL" id="CAI4031808.1"/>
    </source>
</evidence>
<evidence type="ECO:0000256" key="9">
    <source>
        <dbReference type="SAM" id="MobiDB-lite"/>
    </source>
</evidence>
<dbReference type="GO" id="GO:0006529">
    <property type="term" value="P:asparagine biosynthetic process"/>
    <property type="evidence" value="ECO:0007669"/>
    <property type="project" value="InterPro"/>
</dbReference>
<dbReference type="Pfam" id="PF13537">
    <property type="entry name" value="GATase_7"/>
    <property type="match status" value="1"/>
</dbReference>
<dbReference type="GO" id="GO:0004066">
    <property type="term" value="F:asparagine synthase (glutamine-hydrolyzing) activity"/>
    <property type="evidence" value="ECO:0007669"/>
    <property type="project" value="UniProtKB-EC"/>
</dbReference>
<dbReference type="KEGG" id="nti:DNFV4_02228"/>
<evidence type="ECO:0000256" key="2">
    <source>
        <dbReference type="ARBA" id="ARBA00005752"/>
    </source>
</evidence>
<dbReference type="Pfam" id="PF00733">
    <property type="entry name" value="Asn_synthase"/>
    <property type="match status" value="1"/>
</dbReference>
<dbReference type="CDD" id="cd01991">
    <property type="entry name" value="Asn_synthase_B_C"/>
    <property type="match status" value="1"/>
</dbReference>
<accession>A0AA86MZ94</accession>
<dbReference type="GO" id="GO:0005524">
    <property type="term" value="F:ATP binding"/>
    <property type="evidence" value="ECO:0007669"/>
    <property type="project" value="UniProtKB-KW"/>
</dbReference>
<dbReference type="EMBL" id="OX365700">
    <property type="protein sequence ID" value="CAI4031808.1"/>
    <property type="molecule type" value="Genomic_DNA"/>
</dbReference>
<dbReference type="AlphaFoldDB" id="A0AA86MZ94"/>
<sequence>MSGITGLLNLDGSPADRSLVSHMTNRLAHRGPDGSDAWFSGPLGMAHLRLHSTSESLFEYQPLTNPSGTLCLTLDGRIDNRDELCGLLADLSRRDAPLSDAQLLLLAYERWGTACPERIIGDFAFVLWDLRERQLFCARDVLGTRPLFYAHHRRRFLWASEPRALLEDPGVRTAPDEGMIGEYLAAAITSNRDTLFQEIKRLPPAHCLTVHPDRPDDPIRIWQFWDIDPNRRIRYRRDEDYAAHFLDLFRDAVRCSLRSHRPVRAELSGGLDSSSIVAIACSLIREGSVTSPGFESLSLTFPGKACDETSYILDMMHRWRLRGTLEVVPDSDPHDYPLQVREDLDLPDYPNGMMSMGLLAKARDKGAIVVLNGAGGDEWLGGSYYHYADLLRSGRLFGLMRRLWDDRKAVSIAFPSCSILRLGLWPNLPRSLRIAIRAVLGRKGLPRWIVPDFARRIGLLDRLGIEPGPRRCGTFAQEDLYRTLWSGWQAQGNEAGDRALARCGIEQRSPFNDRRIIEFAFAIPEEQRWRHGQPKFLLRQAMMGLLPESVRNRNTKADFSHVFVQALRSQGGARLFESLQTERLGWIDGEEIRRMYRRMDEAYRAGNHRYTSETWPLWMVYGIELWLRALTEPEGVQFHEGRRRSSDQAGDGQETLQAAHLGGVR</sequence>
<dbReference type="InterPro" id="IPR033738">
    <property type="entry name" value="AsnB_N"/>
</dbReference>
<dbReference type="Gene3D" id="3.60.20.10">
    <property type="entry name" value="Glutamine Phosphoribosylpyrophosphate, subunit 1, domain 1"/>
    <property type="match status" value="1"/>
</dbReference>
<dbReference type="Proteomes" id="UP001179121">
    <property type="component" value="Chromosome"/>
</dbReference>
<evidence type="ECO:0000256" key="8">
    <source>
        <dbReference type="PIRSR" id="PIRSR001589-2"/>
    </source>
</evidence>
<dbReference type="PANTHER" id="PTHR43284:SF1">
    <property type="entry name" value="ASPARAGINE SYNTHETASE"/>
    <property type="match status" value="1"/>
</dbReference>
<organism evidence="11 12">
    <name type="scientific">Nitrospira tepida</name>
    <dbReference type="NCBI Taxonomy" id="2973512"/>
    <lineage>
        <taxon>Bacteria</taxon>
        <taxon>Pseudomonadati</taxon>
        <taxon>Nitrospirota</taxon>
        <taxon>Nitrospiria</taxon>
        <taxon>Nitrospirales</taxon>
        <taxon>Nitrospiraceae</taxon>
        <taxon>Nitrospira</taxon>
    </lineage>
</organism>
<proteinExistence type="inferred from homology"/>
<evidence type="ECO:0000256" key="4">
    <source>
        <dbReference type="ARBA" id="ARBA00022741"/>
    </source>
</evidence>
<dbReference type="GO" id="GO:0005829">
    <property type="term" value="C:cytosol"/>
    <property type="evidence" value="ECO:0007669"/>
    <property type="project" value="TreeGrafter"/>
</dbReference>
<feature type="binding site" evidence="8">
    <location>
        <position position="100"/>
    </location>
    <ligand>
        <name>L-glutamine</name>
        <dbReference type="ChEBI" id="CHEBI:58359"/>
    </ligand>
</feature>
<name>A0AA86MZ94_9BACT</name>
<keyword evidence="12" id="KW-1185">Reference proteome</keyword>
<dbReference type="EC" id="6.3.5.4" evidence="3"/>
<dbReference type="InterPro" id="IPR029055">
    <property type="entry name" value="Ntn_hydrolases_N"/>
</dbReference>
<comment type="similarity">
    <text evidence="2">Belongs to the asparagine synthetase family.</text>
</comment>
<dbReference type="Gene3D" id="3.40.50.620">
    <property type="entry name" value="HUPs"/>
    <property type="match status" value="1"/>
</dbReference>
<dbReference type="InterPro" id="IPR051786">
    <property type="entry name" value="ASN_synthetase/amidase"/>
</dbReference>
<evidence type="ECO:0000256" key="1">
    <source>
        <dbReference type="ARBA" id="ARBA00005187"/>
    </source>
</evidence>
<keyword evidence="4 8" id="KW-0547">Nucleotide-binding</keyword>
<dbReference type="PANTHER" id="PTHR43284">
    <property type="entry name" value="ASPARAGINE SYNTHETASE (GLUTAMINE-HYDROLYZING)"/>
    <property type="match status" value="1"/>
</dbReference>
<evidence type="ECO:0000256" key="3">
    <source>
        <dbReference type="ARBA" id="ARBA00012737"/>
    </source>
</evidence>
<evidence type="ECO:0000313" key="12">
    <source>
        <dbReference type="Proteomes" id="UP001179121"/>
    </source>
</evidence>
<dbReference type="CDD" id="cd00712">
    <property type="entry name" value="AsnB"/>
    <property type="match status" value="1"/>
</dbReference>
<dbReference type="InterPro" id="IPR017932">
    <property type="entry name" value="GATase_2_dom"/>
</dbReference>
<dbReference type="RefSeq" id="WP_289268570.1">
    <property type="nucleotide sequence ID" value="NZ_OX365700.1"/>
</dbReference>
<evidence type="ECO:0000256" key="5">
    <source>
        <dbReference type="ARBA" id="ARBA00022840"/>
    </source>
</evidence>
<feature type="region of interest" description="Disordered" evidence="9">
    <location>
        <begin position="638"/>
        <end position="665"/>
    </location>
</feature>
<keyword evidence="5 8" id="KW-0067">ATP-binding</keyword>
<gene>
    <name evidence="11" type="ORF">DNFV4_02228</name>
</gene>
<comment type="catalytic activity">
    <reaction evidence="7">
        <text>L-aspartate + L-glutamine + ATP + H2O = L-asparagine + L-glutamate + AMP + diphosphate + H(+)</text>
        <dbReference type="Rhea" id="RHEA:12228"/>
        <dbReference type="ChEBI" id="CHEBI:15377"/>
        <dbReference type="ChEBI" id="CHEBI:15378"/>
        <dbReference type="ChEBI" id="CHEBI:29985"/>
        <dbReference type="ChEBI" id="CHEBI:29991"/>
        <dbReference type="ChEBI" id="CHEBI:30616"/>
        <dbReference type="ChEBI" id="CHEBI:33019"/>
        <dbReference type="ChEBI" id="CHEBI:58048"/>
        <dbReference type="ChEBI" id="CHEBI:58359"/>
        <dbReference type="ChEBI" id="CHEBI:456215"/>
        <dbReference type="EC" id="6.3.5.4"/>
    </reaction>
</comment>
<dbReference type="InterPro" id="IPR006426">
    <property type="entry name" value="Asn_synth_AEB"/>
</dbReference>
<dbReference type="SUPFAM" id="SSF52402">
    <property type="entry name" value="Adenine nucleotide alpha hydrolases-like"/>
    <property type="match status" value="1"/>
</dbReference>
<dbReference type="SUPFAM" id="SSF56235">
    <property type="entry name" value="N-terminal nucleophile aminohydrolases (Ntn hydrolases)"/>
    <property type="match status" value="1"/>
</dbReference>
<dbReference type="InterPro" id="IPR014729">
    <property type="entry name" value="Rossmann-like_a/b/a_fold"/>
</dbReference>
<evidence type="ECO:0000256" key="6">
    <source>
        <dbReference type="ARBA" id="ARBA00022962"/>
    </source>
</evidence>
<dbReference type="PIRSF" id="PIRSF001589">
    <property type="entry name" value="Asn_synthetase_glu-h"/>
    <property type="match status" value="1"/>
</dbReference>